<dbReference type="RefSeq" id="WP_145224205.1">
    <property type="nucleotide sequence ID" value="NZ_CP036343.1"/>
</dbReference>
<dbReference type="Proteomes" id="UP000316855">
    <property type="component" value="Chromosome"/>
</dbReference>
<keyword evidence="4" id="KW-1185">Reference proteome</keyword>
<evidence type="ECO:0000313" key="4">
    <source>
        <dbReference type="Proteomes" id="UP000316855"/>
    </source>
</evidence>
<dbReference type="Pfam" id="PF18923">
    <property type="entry name" value="DUF5673"/>
    <property type="match status" value="1"/>
</dbReference>
<gene>
    <name evidence="3" type="ORF">Pan161_07250</name>
</gene>
<feature type="transmembrane region" description="Helical" evidence="1">
    <location>
        <begin position="47"/>
        <end position="68"/>
    </location>
</feature>
<keyword evidence="1" id="KW-1133">Transmembrane helix</keyword>
<feature type="transmembrane region" description="Helical" evidence="1">
    <location>
        <begin position="89"/>
        <end position="109"/>
    </location>
</feature>
<keyword evidence="1" id="KW-0812">Transmembrane</keyword>
<dbReference type="InterPro" id="IPR043730">
    <property type="entry name" value="DUF5673"/>
</dbReference>
<protein>
    <recommendedName>
        <fullName evidence="2">DUF5673 domain-containing protein</fullName>
    </recommendedName>
</protein>
<name>A0A517V7W8_9PLAN</name>
<dbReference type="KEGG" id="gax:Pan161_07250"/>
<keyword evidence="1" id="KW-0472">Membrane</keyword>
<sequence>MNTEINASQWKWENGKTVPLILIGLVVLQGILALLTSYFFQTSLGDGVIYAGIISGYPLLFWFLFSWIRSLRSCGSTLLDCRGPRFEPALILLALLLLPGAVLSFFVSAEHGQGILMGGLLLSTPIMMLIFSSGRLLIVENGVWYHGTLFKWDEITGYSWTGDANSQLVLQSSKRFFKGAGPPLSVPPELKAAVNELLQKHIQSGS</sequence>
<evidence type="ECO:0000259" key="2">
    <source>
        <dbReference type="Pfam" id="PF18923"/>
    </source>
</evidence>
<accession>A0A517V7W8</accession>
<feature type="transmembrane region" description="Helical" evidence="1">
    <location>
        <begin position="20"/>
        <end position="41"/>
    </location>
</feature>
<organism evidence="3 4">
    <name type="scientific">Gimesia algae</name>
    <dbReference type="NCBI Taxonomy" id="2527971"/>
    <lineage>
        <taxon>Bacteria</taxon>
        <taxon>Pseudomonadati</taxon>
        <taxon>Planctomycetota</taxon>
        <taxon>Planctomycetia</taxon>
        <taxon>Planctomycetales</taxon>
        <taxon>Planctomycetaceae</taxon>
        <taxon>Gimesia</taxon>
    </lineage>
</organism>
<feature type="transmembrane region" description="Helical" evidence="1">
    <location>
        <begin position="115"/>
        <end position="138"/>
    </location>
</feature>
<reference evidence="3 4" key="1">
    <citation type="submission" date="2019-02" db="EMBL/GenBank/DDBJ databases">
        <title>Deep-cultivation of Planctomycetes and their phenomic and genomic characterization uncovers novel biology.</title>
        <authorList>
            <person name="Wiegand S."/>
            <person name="Jogler M."/>
            <person name="Boedeker C."/>
            <person name="Pinto D."/>
            <person name="Vollmers J."/>
            <person name="Rivas-Marin E."/>
            <person name="Kohn T."/>
            <person name="Peeters S.H."/>
            <person name="Heuer A."/>
            <person name="Rast P."/>
            <person name="Oberbeckmann S."/>
            <person name="Bunk B."/>
            <person name="Jeske O."/>
            <person name="Meyerdierks A."/>
            <person name="Storesund J.E."/>
            <person name="Kallscheuer N."/>
            <person name="Luecker S."/>
            <person name="Lage O.M."/>
            <person name="Pohl T."/>
            <person name="Merkel B.J."/>
            <person name="Hornburger P."/>
            <person name="Mueller R.-W."/>
            <person name="Bruemmer F."/>
            <person name="Labrenz M."/>
            <person name="Spormann A.M."/>
            <person name="Op den Camp H."/>
            <person name="Overmann J."/>
            <person name="Amann R."/>
            <person name="Jetten M.S.M."/>
            <person name="Mascher T."/>
            <person name="Medema M.H."/>
            <person name="Devos D.P."/>
            <person name="Kaster A.-K."/>
            <person name="Ovreas L."/>
            <person name="Rohde M."/>
            <person name="Galperin M.Y."/>
            <person name="Jogler C."/>
        </authorList>
    </citation>
    <scope>NUCLEOTIDE SEQUENCE [LARGE SCALE GENOMIC DNA]</scope>
    <source>
        <strain evidence="3 4">Pan161</strain>
    </source>
</reference>
<feature type="domain" description="DUF5673" evidence="2">
    <location>
        <begin position="138"/>
        <end position="200"/>
    </location>
</feature>
<dbReference type="AlphaFoldDB" id="A0A517V7W8"/>
<proteinExistence type="predicted"/>
<evidence type="ECO:0000256" key="1">
    <source>
        <dbReference type="SAM" id="Phobius"/>
    </source>
</evidence>
<evidence type="ECO:0000313" key="3">
    <source>
        <dbReference type="EMBL" id="QDT89100.1"/>
    </source>
</evidence>
<dbReference type="EMBL" id="CP036343">
    <property type="protein sequence ID" value="QDT89100.1"/>
    <property type="molecule type" value="Genomic_DNA"/>
</dbReference>
<dbReference type="OrthoDB" id="9895162at2"/>